<evidence type="ECO:0000256" key="5">
    <source>
        <dbReference type="ARBA" id="ARBA00022679"/>
    </source>
</evidence>
<feature type="region of interest" description="Disordered" evidence="13">
    <location>
        <begin position="569"/>
        <end position="592"/>
    </location>
</feature>
<feature type="compositionally biased region" description="Pro residues" evidence="13">
    <location>
        <begin position="1"/>
        <end position="12"/>
    </location>
</feature>
<feature type="region of interest" description="Disordered" evidence="13">
    <location>
        <begin position="1"/>
        <end position="26"/>
    </location>
</feature>
<evidence type="ECO:0000256" key="8">
    <source>
        <dbReference type="ARBA" id="ARBA00022840"/>
    </source>
</evidence>
<dbReference type="GO" id="GO:0004713">
    <property type="term" value="F:protein tyrosine kinase activity"/>
    <property type="evidence" value="ECO:0007669"/>
    <property type="project" value="UniProtKB-KW"/>
</dbReference>
<protein>
    <recommendedName>
        <fullName evidence="3">non-specific serine/threonine protein kinase</fullName>
        <ecNumber evidence="3">2.7.11.1</ecNumber>
    </recommendedName>
</protein>
<dbReference type="InterPro" id="IPR008271">
    <property type="entry name" value="Ser/Thr_kinase_AS"/>
</dbReference>
<keyword evidence="5" id="KW-0808">Transferase</keyword>
<dbReference type="Gene3D" id="3.30.200.20">
    <property type="entry name" value="Phosphorylase Kinase, domain 1"/>
    <property type="match status" value="1"/>
</dbReference>
<dbReference type="EC" id="2.7.11.1" evidence="3"/>
<evidence type="ECO:0000256" key="12">
    <source>
        <dbReference type="ARBA" id="ARBA00048679"/>
    </source>
</evidence>
<evidence type="ECO:0000256" key="7">
    <source>
        <dbReference type="ARBA" id="ARBA00022777"/>
    </source>
</evidence>
<dbReference type="AlphaFoldDB" id="A0A7S0VLB3"/>
<organism evidence="16">
    <name type="scientific">Polytomella parva</name>
    <dbReference type="NCBI Taxonomy" id="51329"/>
    <lineage>
        <taxon>Eukaryota</taxon>
        <taxon>Viridiplantae</taxon>
        <taxon>Chlorophyta</taxon>
        <taxon>core chlorophytes</taxon>
        <taxon>Chlorophyceae</taxon>
        <taxon>CS clade</taxon>
        <taxon>Chlamydomonadales</taxon>
        <taxon>Chlamydomonadaceae</taxon>
        <taxon>Polytomella</taxon>
    </lineage>
</organism>
<dbReference type="InterPro" id="IPR045865">
    <property type="entry name" value="ACT-like_dom_sf"/>
</dbReference>
<dbReference type="InterPro" id="IPR002912">
    <property type="entry name" value="ACT_dom"/>
</dbReference>
<comment type="catalytic activity">
    <reaction evidence="11">
        <text>L-threonyl-[protein] + ATP = O-phospho-L-threonyl-[protein] + ADP + H(+)</text>
        <dbReference type="Rhea" id="RHEA:46608"/>
        <dbReference type="Rhea" id="RHEA-COMP:11060"/>
        <dbReference type="Rhea" id="RHEA-COMP:11605"/>
        <dbReference type="ChEBI" id="CHEBI:15378"/>
        <dbReference type="ChEBI" id="CHEBI:30013"/>
        <dbReference type="ChEBI" id="CHEBI:30616"/>
        <dbReference type="ChEBI" id="CHEBI:61977"/>
        <dbReference type="ChEBI" id="CHEBI:456216"/>
        <dbReference type="EC" id="2.7.11.1"/>
    </reaction>
</comment>
<comment type="similarity">
    <text evidence="2">Belongs to the protein kinase superfamily. TKL Ser/Thr protein kinase family. RAF subfamily.</text>
</comment>
<dbReference type="PANTHER" id="PTHR44329">
    <property type="entry name" value="SERINE/THREONINE-PROTEIN KINASE TNNI3K-RELATED"/>
    <property type="match status" value="1"/>
</dbReference>
<dbReference type="EMBL" id="HBFM01033673">
    <property type="protein sequence ID" value="CAD8792690.1"/>
    <property type="molecule type" value="Transcribed_RNA"/>
</dbReference>
<dbReference type="PROSITE" id="PS00108">
    <property type="entry name" value="PROTEIN_KINASE_ST"/>
    <property type="match status" value="1"/>
</dbReference>
<dbReference type="PROSITE" id="PS51671">
    <property type="entry name" value="ACT"/>
    <property type="match status" value="1"/>
</dbReference>
<dbReference type="SUPFAM" id="SSF55021">
    <property type="entry name" value="ACT-like"/>
    <property type="match status" value="1"/>
</dbReference>
<keyword evidence="8" id="KW-0067">ATP-binding</keyword>
<dbReference type="GO" id="GO:0005524">
    <property type="term" value="F:ATP binding"/>
    <property type="evidence" value="ECO:0007669"/>
    <property type="project" value="UniProtKB-KW"/>
</dbReference>
<dbReference type="InterPro" id="IPR051681">
    <property type="entry name" value="Ser/Thr_Kinases-Pseudokinases"/>
</dbReference>
<keyword evidence="10" id="KW-0829">Tyrosine-protein kinase</keyword>
<dbReference type="GO" id="GO:0050793">
    <property type="term" value="P:regulation of developmental process"/>
    <property type="evidence" value="ECO:0007669"/>
    <property type="project" value="UniProtKB-ARBA"/>
</dbReference>
<evidence type="ECO:0000256" key="13">
    <source>
        <dbReference type="SAM" id="MobiDB-lite"/>
    </source>
</evidence>
<dbReference type="PANTHER" id="PTHR44329:SF261">
    <property type="entry name" value="ZINC FINGER CONTAINING PROTEIN KINASE-RELATED"/>
    <property type="match status" value="1"/>
</dbReference>
<accession>A0A7S0VLB3</accession>
<evidence type="ECO:0000256" key="1">
    <source>
        <dbReference type="ARBA" id="ARBA00004308"/>
    </source>
</evidence>
<dbReference type="FunFam" id="3.30.200.20:FF:000060">
    <property type="entry name" value="Serine/threonine-protein kinase isoform 1"/>
    <property type="match status" value="1"/>
</dbReference>
<feature type="domain" description="Protein kinase" evidence="14">
    <location>
        <begin position="310"/>
        <end position="562"/>
    </location>
</feature>
<dbReference type="InterPro" id="IPR011009">
    <property type="entry name" value="Kinase-like_dom_sf"/>
</dbReference>
<evidence type="ECO:0000259" key="14">
    <source>
        <dbReference type="PROSITE" id="PS50011"/>
    </source>
</evidence>
<dbReference type="GO" id="GO:0004674">
    <property type="term" value="F:protein serine/threonine kinase activity"/>
    <property type="evidence" value="ECO:0007669"/>
    <property type="project" value="UniProtKB-KW"/>
</dbReference>
<keyword evidence="9" id="KW-0472">Membrane</keyword>
<comment type="subcellular location">
    <subcellularLocation>
        <location evidence="1">Endomembrane system</location>
    </subcellularLocation>
</comment>
<keyword evidence="7" id="KW-0418">Kinase</keyword>
<evidence type="ECO:0000259" key="15">
    <source>
        <dbReference type="PROSITE" id="PS51671"/>
    </source>
</evidence>
<proteinExistence type="inferred from homology"/>
<evidence type="ECO:0000313" key="16">
    <source>
        <dbReference type="EMBL" id="CAD8792690.1"/>
    </source>
</evidence>
<reference evidence="16" key="1">
    <citation type="submission" date="2021-01" db="EMBL/GenBank/DDBJ databases">
        <authorList>
            <person name="Corre E."/>
            <person name="Pelletier E."/>
            <person name="Niang G."/>
            <person name="Scheremetjew M."/>
            <person name="Finn R."/>
            <person name="Kale V."/>
            <person name="Holt S."/>
            <person name="Cochrane G."/>
            <person name="Meng A."/>
            <person name="Brown T."/>
            <person name="Cohen L."/>
        </authorList>
    </citation>
    <scope>NUCLEOTIDE SEQUENCE</scope>
    <source>
        <strain evidence="16">SAG 63-3</strain>
    </source>
</reference>
<dbReference type="InterPro" id="IPR000719">
    <property type="entry name" value="Prot_kinase_dom"/>
</dbReference>
<keyword evidence="4" id="KW-0723">Serine/threonine-protein kinase</keyword>
<evidence type="ECO:0000256" key="6">
    <source>
        <dbReference type="ARBA" id="ARBA00022741"/>
    </source>
</evidence>
<dbReference type="InterPro" id="IPR001245">
    <property type="entry name" value="Ser-Thr/Tyr_kinase_cat_dom"/>
</dbReference>
<dbReference type="CDD" id="cd13999">
    <property type="entry name" value="STKc_MAP3K-like"/>
    <property type="match status" value="1"/>
</dbReference>
<dbReference type="SUPFAM" id="SSF56112">
    <property type="entry name" value="Protein kinase-like (PK-like)"/>
    <property type="match status" value="1"/>
</dbReference>
<evidence type="ECO:0000256" key="4">
    <source>
        <dbReference type="ARBA" id="ARBA00022527"/>
    </source>
</evidence>
<evidence type="ECO:0000256" key="10">
    <source>
        <dbReference type="ARBA" id="ARBA00023137"/>
    </source>
</evidence>
<evidence type="ECO:0000256" key="11">
    <source>
        <dbReference type="ARBA" id="ARBA00047899"/>
    </source>
</evidence>
<feature type="compositionally biased region" description="Polar residues" evidence="13">
    <location>
        <begin position="573"/>
        <end position="586"/>
    </location>
</feature>
<dbReference type="GO" id="GO:0012505">
    <property type="term" value="C:endomembrane system"/>
    <property type="evidence" value="ECO:0007669"/>
    <property type="project" value="UniProtKB-SubCell"/>
</dbReference>
<dbReference type="FunFam" id="1.10.510.10:FF:001512">
    <property type="entry name" value="Receptor tyrosine-protein kinase erbB-2"/>
    <property type="match status" value="1"/>
</dbReference>
<dbReference type="PRINTS" id="PR00109">
    <property type="entry name" value="TYRKINASE"/>
</dbReference>
<dbReference type="Pfam" id="PF07714">
    <property type="entry name" value="PK_Tyr_Ser-Thr"/>
    <property type="match status" value="1"/>
</dbReference>
<evidence type="ECO:0000256" key="2">
    <source>
        <dbReference type="ARBA" id="ARBA00010507"/>
    </source>
</evidence>
<feature type="domain" description="ACT" evidence="15">
    <location>
        <begin position="185"/>
        <end position="256"/>
    </location>
</feature>
<dbReference type="SMART" id="SM00220">
    <property type="entry name" value="S_TKc"/>
    <property type="match status" value="1"/>
</dbReference>
<keyword evidence="6" id="KW-0547">Nucleotide-binding</keyword>
<comment type="catalytic activity">
    <reaction evidence="12">
        <text>L-seryl-[protein] + ATP = O-phospho-L-seryl-[protein] + ADP + H(+)</text>
        <dbReference type="Rhea" id="RHEA:17989"/>
        <dbReference type="Rhea" id="RHEA-COMP:9863"/>
        <dbReference type="Rhea" id="RHEA-COMP:11604"/>
        <dbReference type="ChEBI" id="CHEBI:15378"/>
        <dbReference type="ChEBI" id="CHEBI:29999"/>
        <dbReference type="ChEBI" id="CHEBI:30616"/>
        <dbReference type="ChEBI" id="CHEBI:83421"/>
        <dbReference type="ChEBI" id="CHEBI:456216"/>
        <dbReference type="EC" id="2.7.11.1"/>
    </reaction>
</comment>
<dbReference type="GO" id="GO:0048468">
    <property type="term" value="P:cell development"/>
    <property type="evidence" value="ECO:0007669"/>
    <property type="project" value="UniProtKB-ARBA"/>
</dbReference>
<dbReference type="Gene3D" id="1.10.510.10">
    <property type="entry name" value="Transferase(Phosphotransferase) domain 1"/>
    <property type="match status" value="1"/>
</dbReference>
<dbReference type="PROSITE" id="PS50011">
    <property type="entry name" value="PROTEIN_KINASE_DOM"/>
    <property type="match status" value="1"/>
</dbReference>
<evidence type="ECO:0000256" key="9">
    <source>
        <dbReference type="ARBA" id="ARBA00023136"/>
    </source>
</evidence>
<name>A0A7S0VLB3_9CHLO</name>
<sequence>MVSLAPPQPIPVGPAEGGVTSPSNYGSNQALPGIARTMSLRRKTKLEVAEAFIAQLAQRGDVDINAPGFIQSIKEHFERLPTRYSLDVSIDGLDVLSHKRLLDEARADPSTVSFSVRPVDIVIPKFYNSSCASPTTASRYSRKTSLSRPAFGSSPNLQALALEATERDGNDDSGSNEGEHVIFYEITIASVDQPKLLSRLSEALSDLGLNIREAHAFNTSDSFSLDVFVVDQWTPQAPEQSLEECLGERLLHMPPPPPKGGIIMSNSHVPQPVLRIPEETPPNMASLFQSQITRPDSPVADDWEIDITQLNIEAKVASGAFSNLYKGTYCGQDVAVKILKDIQDDSTQYQEFVQEVSIMRKVRHKNVVQFIGACTRKPNLCIVFEFMSGGSVYDYIRREGQMKLSMLLKIAVDVARGMDYLHQRKIIHRDLKAANLLLDENNIVKIADFGVARIIEHNGNMTAETGTYRWMAPEVIEHRPYDEKADVFSFAVVLWELFTCKVPYSDMTPLQAAVGVVQKGLRPGIPPNCPPALAAIMESCWVSNPQARPSFRDIVPKLQLLLDATREEELRKQQQNQNPHKQSSLFSKLRGK</sequence>
<gene>
    <name evidence="16" type="ORF">PPAR00522_LOCUS21966</name>
</gene>
<evidence type="ECO:0000256" key="3">
    <source>
        <dbReference type="ARBA" id="ARBA00012513"/>
    </source>
</evidence>